<organism evidence="6 7">
    <name type="scientific">Sphingomonas jatrophae</name>
    <dbReference type="NCBI Taxonomy" id="1166337"/>
    <lineage>
        <taxon>Bacteria</taxon>
        <taxon>Pseudomonadati</taxon>
        <taxon>Pseudomonadota</taxon>
        <taxon>Alphaproteobacteria</taxon>
        <taxon>Sphingomonadales</taxon>
        <taxon>Sphingomonadaceae</taxon>
        <taxon>Sphingomonas</taxon>
    </lineage>
</organism>
<evidence type="ECO:0000256" key="1">
    <source>
        <dbReference type="ARBA" id="ARBA00004141"/>
    </source>
</evidence>
<dbReference type="STRING" id="1166337.SAMN05192580_0690"/>
<dbReference type="InterPro" id="IPR059112">
    <property type="entry name" value="CysZ/EI24"/>
</dbReference>
<accession>A0A1I6JQN9</accession>
<name>A0A1I6JQN9_9SPHN</name>
<evidence type="ECO:0000256" key="2">
    <source>
        <dbReference type="ARBA" id="ARBA00022692"/>
    </source>
</evidence>
<dbReference type="EMBL" id="FOZG01000001">
    <property type="protein sequence ID" value="SFR81319.1"/>
    <property type="molecule type" value="Genomic_DNA"/>
</dbReference>
<feature type="transmembrane region" description="Helical" evidence="5">
    <location>
        <begin position="130"/>
        <end position="149"/>
    </location>
</feature>
<protein>
    <submittedName>
        <fullName evidence="6">Uncharacterized protein involved in cysteine biosynthesis</fullName>
    </submittedName>
</protein>
<dbReference type="Pfam" id="PF07264">
    <property type="entry name" value="EI24"/>
    <property type="match status" value="1"/>
</dbReference>
<feature type="transmembrane region" description="Helical" evidence="5">
    <location>
        <begin position="36"/>
        <end position="59"/>
    </location>
</feature>
<reference evidence="6 7" key="1">
    <citation type="submission" date="2016-10" db="EMBL/GenBank/DDBJ databases">
        <authorList>
            <person name="de Groot N.N."/>
        </authorList>
    </citation>
    <scope>NUCLEOTIDE SEQUENCE [LARGE SCALE GENOMIC DNA]</scope>
    <source>
        <strain evidence="6 7">S5-249</strain>
    </source>
</reference>
<feature type="transmembrane region" description="Helical" evidence="5">
    <location>
        <begin position="210"/>
        <end position="237"/>
    </location>
</feature>
<proteinExistence type="predicted"/>
<keyword evidence="7" id="KW-1185">Reference proteome</keyword>
<evidence type="ECO:0000256" key="4">
    <source>
        <dbReference type="ARBA" id="ARBA00023136"/>
    </source>
</evidence>
<evidence type="ECO:0000256" key="3">
    <source>
        <dbReference type="ARBA" id="ARBA00022989"/>
    </source>
</evidence>
<evidence type="ECO:0000313" key="6">
    <source>
        <dbReference type="EMBL" id="SFR81319.1"/>
    </source>
</evidence>
<keyword evidence="3 5" id="KW-1133">Transmembrane helix</keyword>
<keyword evidence="2 5" id="KW-0812">Transmembrane</keyword>
<comment type="subcellular location">
    <subcellularLocation>
        <location evidence="1">Membrane</location>
        <topology evidence="1">Multi-pass membrane protein</topology>
    </subcellularLocation>
</comment>
<dbReference type="AlphaFoldDB" id="A0A1I6JQN9"/>
<feature type="transmembrane region" description="Helical" evidence="5">
    <location>
        <begin position="85"/>
        <end position="109"/>
    </location>
</feature>
<evidence type="ECO:0000256" key="5">
    <source>
        <dbReference type="SAM" id="Phobius"/>
    </source>
</evidence>
<feature type="transmembrane region" description="Helical" evidence="5">
    <location>
        <begin position="155"/>
        <end position="181"/>
    </location>
</feature>
<keyword evidence="4 5" id="KW-0472">Membrane</keyword>
<gene>
    <name evidence="6" type="ORF">SAMN05192580_0690</name>
</gene>
<sequence>MRPRLDAGGQGGNKRAMARALVLSLAQLGDPRILRVLLVSLAITLALFAAAGGALGAALDGADPCAWVGWLGECQFDGVEGSLTALLLSLAALWFLFPAVAIGVVSLFSDRIVEVVEMRHYPAAAATARSVGWGELAALGLASAGRLVLLNLLALPLYLILLVTGVGVLVLGLVVNGYALGRDLSDMVAVRHLDPPARASWRQRTRAARFLLGLGVAALFLIPFVNLLAPVLGAAMATHFFHRSRA</sequence>
<dbReference type="Proteomes" id="UP000198824">
    <property type="component" value="Unassembled WGS sequence"/>
</dbReference>
<evidence type="ECO:0000313" key="7">
    <source>
        <dbReference type="Proteomes" id="UP000198824"/>
    </source>
</evidence>